<gene>
    <name evidence="2" type="primary">LOC105131784</name>
</gene>
<dbReference type="InterPro" id="IPR008480">
    <property type="entry name" value="DUF761_pln"/>
</dbReference>
<name>A0AAJ6UQR2_POPEU</name>
<reference evidence="2" key="1">
    <citation type="submission" date="2025-08" db="UniProtKB">
        <authorList>
            <consortium name="RefSeq"/>
        </authorList>
    </citation>
    <scope>IDENTIFICATION</scope>
</reference>
<dbReference type="PANTHER" id="PTHR33450:SF4">
    <property type="entry name" value="OS04G0665666 PROTEIN"/>
    <property type="match status" value="1"/>
</dbReference>
<dbReference type="Proteomes" id="UP000694918">
    <property type="component" value="Unplaced"/>
</dbReference>
<protein>
    <submittedName>
        <fullName evidence="2">Uncharacterized protein LOC105131784</fullName>
    </submittedName>
</protein>
<keyword evidence="1" id="KW-1185">Reference proteome</keyword>
<dbReference type="GeneID" id="105131784"/>
<dbReference type="Pfam" id="PF05553">
    <property type="entry name" value="DUF761"/>
    <property type="match status" value="1"/>
</dbReference>
<evidence type="ECO:0000313" key="1">
    <source>
        <dbReference type="Proteomes" id="UP000694918"/>
    </source>
</evidence>
<dbReference type="AlphaFoldDB" id="A0AAJ6UQR2"/>
<accession>A0AAJ6UQR2</accession>
<dbReference type="KEGG" id="peu:105131784"/>
<sequence length="213" mass="24744">MPKKLTPPHLQTSRKMVSSPSYLRNLHPLQVFSKKPPSSTLSSMKIKTLIHTLIISHVCRIVRALSKAKSVVIEILKENQHLHFFISPTKNSKKKQMHQKIFLGSFRLHYNWCSSHVLPVPEPVLDGFSSSHFYYDSTWNSIITNEQCEDNTESQLSGYLHWLDEKVDDVGSNGIEKDINRLADLFIANCHEKFILEKQESYRRFQEMMARSM</sequence>
<evidence type="ECO:0000313" key="2">
    <source>
        <dbReference type="RefSeq" id="XP_011033230.1"/>
    </source>
</evidence>
<dbReference type="PANTHER" id="PTHR33450">
    <property type="entry name" value="EMB|CAB67623.1-RELATED"/>
    <property type="match status" value="1"/>
</dbReference>
<organism evidence="1 2">
    <name type="scientific">Populus euphratica</name>
    <name type="common">Euphrates poplar</name>
    <dbReference type="NCBI Taxonomy" id="75702"/>
    <lineage>
        <taxon>Eukaryota</taxon>
        <taxon>Viridiplantae</taxon>
        <taxon>Streptophyta</taxon>
        <taxon>Embryophyta</taxon>
        <taxon>Tracheophyta</taxon>
        <taxon>Spermatophyta</taxon>
        <taxon>Magnoliopsida</taxon>
        <taxon>eudicotyledons</taxon>
        <taxon>Gunneridae</taxon>
        <taxon>Pentapetalae</taxon>
        <taxon>rosids</taxon>
        <taxon>fabids</taxon>
        <taxon>Malpighiales</taxon>
        <taxon>Salicaceae</taxon>
        <taxon>Saliceae</taxon>
        <taxon>Populus</taxon>
    </lineage>
</organism>
<proteinExistence type="predicted"/>
<dbReference type="RefSeq" id="XP_011033230.1">
    <property type="nucleotide sequence ID" value="XM_011034928.1"/>
</dbReference>